<comment type="similarity">
    <text evidence="1">Belongs to the short-chain dehydrogenases/reductases (SDR) family.</text>
</comment>
<dbReference type="EMBL" id="CAEZZT010000032">
    <property type="protein sequence ID" value="CAB4776395.1"/>
    <property type="molecule type" value="Genomic_DNA"/>
</dbReference>
<evidence type="ECO:0000313" key="4">
    <source>
        <dbReference type="EMBL" id="CAB5050060.1"/>
    </source>
</evidence>
<dbReference type="GO" id="GO:0016491">
    <property type="term" value="F:oxidoreductase activity"/>
    <property type="evidence" value="ECO:0007669"/>
    <property type="project" value="UniProtKB-KW"/>
</dbReference>
<sequence length="269" mass="29098">MTTQDFIDSSLVEFNGQVAFVTGAASGMGKAIALDLAKAGAKVWGVDTSDEGLVDLQEIAKKSKFDIRTDKCDIASQSHVVESFEKMKKELGQCSILVTAAGIGLYVDFLEMTDSQMRRLIDVNFIGSIYCAQEAIKHMRQIEGGKIVFVSSVQSELSLKNCVVYASQKAALNSAARTLVLEVGKDNIRVNTVSPGTIDTPMLRRDLAGMNTEQASEFLRNVEAANVIGKIGTSEQVAEVVHYLVSDHSSYVTGTDIIVDGGFKVLKKF</sequence>
<dbReference type="PANTHER" id="PTHR24321">
    <property type="entry name" value="DEHYDROGENASES, SHORT CHAIN"/>
    <property type="match status" value="1"/>
</dbReference>
<protein>
    <submittedName>
        <fullName evidence="3">Unannotated protein</fullName>
    </submittedName>
</protein>
<dbReference type="EMBL" id="CAFBQI010000066">
    <property type="protein sequence ID" value="CAB5050060.1"/>
    <property type="molecule type" value="Genomic_DNA"/>
</dbReference>
<gene>
    <name evidence="3" type="ORF">UFOPK2918_00603</name>
    <name evidence="4" type="ORF">UFOPK4303_00853</name>
</gene>
<organism evidence="3">
    <name type="scientific">freshwater metagenome</name>
    <dbReference type="NCBI Taxonomy" id="449393"/>
    <lineage>
        <taxon>unclassified sequences</taxon>
        <taxon>metagenomes</taxon>
        <taxon>ecological metagenomes</taxon>
    </lineage>
</organism>
<proteinExistence type="inferred from homology"/>
<dbReference type="FunFam" id="3.40.50.720:FF:000084">
    <property type="entry name" value="Short-chain dehydrogenase reductase"/>
    <property type="match status" value="1"/>
</dbReference>
<dbReference type="InterPro" id="IPR036291">
    <property type="entry name" value="NAD(P)-bd_dom_sf"/>
</dbReference>
<dbReference type="Pfam" id="PF13561">
    <property type="entry name" value="adh_short_C2"/>
    <property type="match status" value="1"/>
</dbReference>
<dbReference type="AlphaFoldDB" id="A0A6J6VZE5"/>
<keyword evidence="2" id="KW-0560">Oxidoreductase</keyword>
<evidence type="ECO:0000256" key="1">
    <source>
        <dbReference type="ARBA" id="ARBA00006484"/>
    </source>
</evidence>
<reference evidence="3" key="1">
    <citation type="submission" date="2020-05" db="EMBL/GenBank/DDBJ databases">
        <authorList>
            <person name="Chiriac C."/>
            <person name="Salcher M."/>
            <person name="Ghai R."/>
            <person name="Kavagutti S V."/>
        </authorList>
    </citation>
    <scope>NUCLEOTIDE SEQUENCE</scope>
</reference>
<evidence type="ECO:0000256" key="2">
    <source>
        <dbReference type="ARBA" id="ARBA00023002"/>
    </source>
</evidence>
<evidence type="ECO:0000313" key="3">
    <source>
        <dbReference type="EMBL" id="CAB4776395.1"/>
    </source>
</evidence>
<accession>A0A6J6VZE5</accession>
<dbReference type="PANTHER" id="PTHR24321:SF8">
    <property type="entry name" value="ESTRADIOL 17-BETA-DEHYDROGENASE 8-RELATED"/>
    <property type="match status" value="1"/>
</dbReference>
<dbReference type="InterPro" id="IPR002347">
    <property type="entry name" value="SDR_fam"/>
</dbReference>
<dbReference type="PRINTS" id="PR00081">
    <property type="entry name" value="GDHRDH"/>
</dbReference>
<dbReference type="Gene3D" id="3.40.50.720">
    <property type="entry name" value="NAD(P)-binding Rossmann-like Domain"/>
    <property type="match status" value="1"/>
</dbReference>
<dbReference type="SUPFAM" id="SSF51735">
    <property type="entry name" value="NAD(P)-binding Rossmann-fold domains"/>
    <property type="match status" value="1"/>
</dbReference>
<dbReference type="CDD" id="cd05233">
    <property type="entry name" value="SDR_c"/>
    <property type="match status" value="1"/>
</dbReference>
<name>A0A6J6VZE5_9ZZZZ</name>